<dbReference type="SMART" id="SM00322">
    <property type="entry name" value="KH"/>
    <property type="match status" value="1"/>
</dbReference>
<dbReference type="EMBL" id="CDMZ01000077">
    <property type="protein sequence ID" value="CEM06114.1"/>
    <property type="molecule type" value="Genomic_DNA"/>
</dbReference>
<dbReference type="GO" id="GO:0003723">
    <property type="term" value="F:RNA binding"/>
    <property type="evidence" value="ECO:0007669"/>
    <property type="project" value="UniProtKB-UniRule"/>
</dbReference>
<dbReference type="PROSITE" id="PS50084">
    <property type="entry name" value="KH_TYPE_1"/>
    <property type="match status" value="1"/>
</dbReference>
<proteinExistence type="predicted"/>
<dbReference type="InterPro" id="IPR004087">
    <property type="entry name" value="KH_dom"/>
</dbReference>
<evidence type="ECO:0000256" key="2">
    <source>
        <dbReference type="SAM" id="MobiDB-lite"/>
    </source>
</evidence>
<protein>
    <recommendedName>
        <fullName evidence="3">K Homology domain-containing protein</fullName>
    </recommendedName>
</protein>
<gene>
    <name evidence="4" type="ORF">Cvel_2674</name>
</gene>
<feature type="domain" description="K Homology" evidence="3">
    <location>
        <begin position="360"/>
        <end position="440"/>
    </location>
</feature>
<dbReference type="Pfam" id="PF00013">
    <property type="entry name" value="KH_1"/>
    <property type="match status" value="1"/>
</dbReference>
<dbReference type="VEuPathDB" id="CryptoDB:Cvel_2674"/>
<organism evidence="4">
    <name type="scientific">Chromera velia CCMP2878</name>
    <dbReference type="NCBI Taxonomy" id="1169474"/>
    <lineage>
        <taxon>Eukaryota</taxon>
        <taxon>Sar</taxon>
        <taxon>Alveolata</taxon>
        <taxon>Colpodellida</taxon>
        <taxon>Chromeraceae</taxon>
        <taxon>Chromera</taxon>
    </lineage>
</organism>
<evidence type="ECO:0000256" key="1">
    <source>
        <dbReference type="PROSITE-ProRule" id="PRU00117"/>
    </source>
</evidence>
<reference evidence="4" key="1">
    <citation type="submission" date="2014-11" db="EMBL/GenBank/DDBJ databases">
        <authorList>
            <person name="Otto D Thomas"/>
            <person name="Naeem Raeece"/>
        </authorList>
    </citation>
    <scope>NUCLEOTIDE SEQUENCE</scope>
</reference>
<feature type="compositionally biased region" description="Polar residues" evidence="2">
    <location>
        <begin position="441"/>
        <end position="450"/>
    </location>
</feature>
<feature type="compositionally biased region" description="Low complexity" evidence="2">
    <location>
        <begin position="244"/>
        <end position="267"/>
    </location>
</feature>
<name>A0A0G4F300_9ALVE</name>
<accession>A0A0G4F300</accession>
<dbReference type="InterPro" id="IPR004088">
    <property type="entry name" value="KH_dom_type_1"/>
</dbReference>
<dbReference type="SUPFAM" id="SSF54791">
    <property type="entry name" value="Eukaryotic type KH-domain (KH-domain type I)"/>
    <property type="match status" value="1"/>
</dbReference>
<evidence type="ECO:0000259" key="3">
    <source>
        <dbReference type="SMART" id="SM00322"/>
    </source>
</evidence>
<evidence type="ECO:0000313" key="4">
    <source>
        <dbReference type="EMBL" id="CEM06114.1"/>
    </source>
</evidence>
<feature type="region of interest" description="Disordered" evidence="2">
    <location>
        <begin position="240"/>
        <end position="267"/>
    </location>
</feature>
<dbReference type="AlphaFoldDB" id="A0A0G4F300"/>
<dbReference type="CDD" id="cd00105">
    <property type="entry name" value="KH-I"/>
    <property type="match status" value="1"/>
</dbReference>
<feature type="region of interest" description="Disordered" evidence="2">
    <location>
        <begin position="441"/>
        <end position="473"/>
    </location>
</feature>
<keyword evidence="1" id="KW-0694">RNA-binding</keyword>
<dbReference type="Gene3D" id="3.30.1370.10">
    <property type="entry name" value="K Homology domain, type 1"/>
    <property type="match status" value="1"/>
</dbReference>
<sequence>MFLCNTRNEALYAQLRCEELGMGRQFVLPRKPFKEEKDDGPEYSGLLLLNVPGGTREVVTAFQEFGIPICLLWPSHAYHSTGFQTLLKHCQHTFDINIVPLVRTHPTQKACPDDHRLWEFFGKAMDCHSLEYIGAPAQVRNAVFSHLQSAFMYMSAVVQWCLDSLVQDSKVDPADFVSTEAPKYHHPVDEEGAALIAPEVAGGPFDVSAGAVGFGGGEGGGNHNLNQTLGAGANIVGAPHHEQQPIQPQQHQEGQQQQPAGLPQAPAAVPVADPAAQGAGLGRVFGQSQVWVKKREGGEQVRKFLSLISNITGTTFDVKPSSEEHPRFEICMVGTLKNRREALLLLQRAIDACAARAAQGPSERIVLCPSPHVRHLIGSGGRQRLVMELETGACIQFEESSRAFFLSDQEGGGERVRRLHVLGTRESLRRGVELVQKRIQNLNDHSPPSSRQRLGQLPGRRGGHLQSEAERPS</sequence>
<dbReference type="InterPro" id="IPR036612">
    <property type="entry name" value="KH_dom_type_1_sf"/>
</dbReference>